<dbReference type="EMBL" id="JAWDGP010001898">
    <property type="protein sequence ID" value="KAK3787125.1"/>
    <property type="molecule type" value="Genomic_DNA"/>
</dbReference>
<accession>A0AAE1DYM5</accession>
<evidence type="ECO:0000313" key="2">
    <source>
        <dbReference type="Proteomes" id="UP001283361"/>
    </source>
</evidence>
<dbReference type="AlphaFoldDB" id="A0AAE1DYM5"/>
<protein>
    <submittedName>
        <fullName evidence="1">Uncharacterized protein</fullName>
    </submittedName>
</protein>
<comment type="caution">
    <text evidence="1">The sequence shown here is derived from an EMBL/GenBank/DDBJ whole genome shotgun (WGS) entry which is preliminary data.</text>
</comment>
<name>A0AAE1DYM5_9GAST</name>
<reference evidence="1" key="1">
    <citation type="journal article" date="2023" name="G3 (Bethesda)">
        <title>A reference genome for the long-term kleptoplast-retaining sea slug Elysia crispata morphotype clarki.</title>
        <authorList>
            <person name="Eastman K.E."/>
            <person name="Pendleton A.L."/>
            <person name="Shaikh M.A."/>
            <person name="Suttiyut T."/>
            <person name="Ogas R."/>
            <person name="Tomko P."/>
            <person name="Gavelis G."/>
            <person name="Widhalm J.R."/>
            <person name="Wisecaver J.H."/>
        </authorList>
    </citation>
    <scope>NUCLEOTIDE SEQUENCE</scope>
    <source>
        <strain evidence="1">ECLA1</strain>
    </source>
</reference>
<organism evidence="1 2">
    <name type="scientific">Elysia crispata</name>
    <name type="common">lettuce slug</name>
    <dbReference type="NCBI Taxonomy" id="231223"/>
    <lineage>
        <taxon>Eukaryota</taxon>
        <taxon>Metazoa</taxon>
        <taxon>Spiralia</taxon>
        <taxon>Lophotrochozoa</taxon>
        <taxon>Mollusca</taxon>
        <taxon>Gastropoda</taxon>
        <taxon>Heterobranchia</taxon>
        <taxon>Euthyneura</taxon>
        <taxon>Panpulmonata</taxon>
        <taxon>Sacoglossa</taxon>
        <taxon>Placobranchoidea</taxon>
        <taxon>Plakobranchidae</taxon>
        <taxon>Elysia</taxon>
    </lineage>
</organism>
<evidence type="ECO:0000313" key="1">
    <source>
        <dbReference type="EMBL" id="KAK3787125.1"/>
    </source>
</evidence>
<proteinExistence type="predicted"/>
<gene>
    <name evidence="1" type="ORF">RRG08_059617</name>
</gene>
<dbReference type="Proteomes" id="UP001283361">
    <property type="component" value="Unassembled WGS sequence"/>
</dbReference>
<sequence>MKDGLFAVCQKPARLCDIKTFQALHNPRLHSMTEWILQYENARQRQDFYLDQIRDLRQLFSAKQTTLNLATPRRFWAPAWHSKLAYPPEPLAKRDLFSKPNETCVLFAKDLTPRRRLRRPEFWSGSYSAEVPLSSFHSVNRSRGNQRLNNTTCNSSASNRYINIVKNYNSGQFSAAGSSSGRKSLQSMQVNGARRVKLPPIDARHRKLDRHKTDYEPFERISRRNKLNLTNFLREERERVSRQNSIDLSEVRVQATPIPCSR</sequence>
<keyword evidence="2" id="KW-1185">Reference proteome</keyword>